<reference evidence="5 6" key="1">
    <citation type="submission" date="2020-07" db="EMBL/GenBank/DDBJ databases">
        <authorList>
            <person name="Criscuolo A."/>
        </authorList>
    </citation>
    <scope>NUCLEOTIDE SEQUENCE [LARGE SCALE GENOMIC DNA]</scope>
    <source>
        <strain evidence="6">CIP 111030</strain>
    </source>
</reference>
<dbReference type="AlphaFoldDB" id="A0A6V7RFQ7"/>
<protein>
    <recommendedName>
        <fullName evidence="2">Putative cysteine ligase BshC</fullName>
        <ecNumber evidence="2">6.-.-.-</ecNumber>
    </recommendedName>
</protein>
<comment type="function">
    <text evidence="2">Involved in bacillithiol (BSH) biosynthesis. May catalyze the last step of the pathway, the addition of cysteine to glucosamine malate (GlcN-Mal) to generate BSH.</text>
</comment>
<dbReference type="Pfam" id="PF10079">
    <property type="entry name" value="Rossmann-like_BshC"/>
    <property type="match status" value="1"/>
</dbReference>
<feature type="domain" description="Bacillithiol biosynthesis BshC C-terminal coiled-coil" evidence="4">
    <location>
        <begin position="373"/>
        <end position="504"/>
    </location>
</feature>
<dbReference type="RefSeq" id="WP_186086908.1">
    <property type="nucleotide sequence ID" value="NZ_BMDB01000001.1"/>
</dbReference>
<dbReference type="PIRSF" id="PIRSF012535">
    <property type="entry name" value="UCP012535"/>
    <property type="match status" value="1"/>
</dbReference>
<proteinExistence type="inferred from homology"/>
<dbReference type="InterPro" id="IPR055399">
    <property type="entry name" value="CC_BshC"/>
</dbReference>
<dbReference type="GO" id="GO:0016874">
    <property type="term" value="F:ligase activity"/>
    <property type="evidence" value="ECO:0007669"/>
    <property type="project" value="UniProtKB-UniRule"/>
</dbReference>
<gene>
    <name evidence="2 5" type="primary">bshC</name>
    <name evidence="5" type="ORF">JEOSCH030_00927</name>
</gene>
<evidence type="ECO:0000256" key="2">
    <source>
        <dbReference type="HAMAP-Rule" id="MF_01867"/>
    </source>
</evidence>
<comment type="caution">
    <text evidence="5">The sequence shown here is derived from an EMBL/GenBank/DDBJ whole genome shotgun (WGS) entry which is preliminary data.</text>
</comment>
<dbReference type="EMBL" id="CAJEWE010000010">
    <property type="protein sequence ID" value="CAD2075878.1"/>
    <property type="molecule type" value="Genomic_DNA"/>
</dbReference>
<sequence>MIFEYIAYNEPLIKNNTLDDLKFFGMNTLSKETIEKIKERPTHAHTKALALVIEKEMSKYGLDEAQRENIEKLKNGHRVIIGGQQAGLLMSPSYILHKIITLFILQNDVKKKFDYDAIPVFWIAGEDHDYEEVNHTHVYDGYHNRVKKISYKPNLTVPMSIGFYDFDKNAMKSVIDEMFNYLNDNPKLVQIKEVLVQKLENYHSWTDFFTALVHELFKDKGLLIVNAHSKDIRELEKETFKKMFNNHEIIDAAFRSGQEKFTSHFNIDRTIETETNVHLFVNSTDRRALLKYEDGLYRTEDNEYTRDEVLALIENDTVQMSNNVVTRPVMQESLFNTLIFVGGGAEVKYWGELSEVFETLEIPMPLVVKRMEFMYVPKEIDKKLEKYQLTFSKNLLEDIEKKRKELEKNNENSRLLKALKKQEAKVMNQYDDLKHCCQSDWERQLIESNFKAQMKQVDYLKRRYKIEAMRKIREELSDLKKIEQILLPFGVLQERIYHPLIFFTDIWDYSPLVYHESLVLIKE</sequence>
<keyword evidence="1 2" id="KW-0436">Ligase</keyword>
<evidence type="ECO:0000259" key="4">
    <source>
        <dbReference type="Pfam" id="PF24850"/>
    </source>
</evidence>
<dbReference type="HAMAP" id="MF_01867">
    <property type="entry name" value="BshC"/>
    <property type="match status" value="1"/>
</dbReference>
<name>A0A6V7RFQ7_9BACL</name>
<dbReference type="InterPro" id="IPR055398">
    <property type="entry name" value="Rossmann-like_BshC"/>
</dbReference>
<evidence type="ECO:0000256" key="1">
    <source>
        <dbReference type="ARBA" id="ARBA00022598"/>
    </source>
</evidence>
<dbReference type="Proteomes" id="UP000521032">
    <property type="component" value="Unassembled WGS sequence"/>
</dbReference>
<feature type="coiled-coil region" evidence="2">
    <location>
        <begin position="389"/>
        <end position="423"/>
    </location>
</feature>
<evidence type="ECO:0000313" key="5">
    <source>
        <dbReference type="EMBL" id="CAD2075878.1"/>
    </source>
</evidence>
<dbReference type="Pfam" id="PF24850">
    <property type="entry name" value="CC_BshC"/>
    <property type="match status" value="1"/>
</dbReference>
<accession>A0A6V7RFQ7</accession>
<dbReference type="InterPro" id="IPR011199">
    <property type="entry name" value="Bacillithiol_biosynth_BshC"/>
</dbReference>
<evidence type="ECO:0000313" key="6">
    <source>
        <dbReference type="Proteomes" id="UP000521032"/>
    </source>
</evidence>
<evidence type="ECO:0000259" key="3">
    <source>
        <dbReference type="Pfam" id="PF10079"/>
    </source>
</evidence>
<comment type="similarity">
    <text evidence="2">Belongs to the BshC family.</text>
</comment>
<keyword evidence="6" id="KW-1185">Reference proteome</keyword>
<dbReference type="NCBIfam" id="TIGR03998">
    <property type="entry name" value="thiol_BshC"/>
    <property type="match status" value="1"/>
</dbReference>
<feature type="domain" description="Bacillithiol biosynthesis BshC N-terminal Rossmann-like" evidence="3">
    <location>
        <begin position="31"/>
        <end position="371"/>
    </location>
</feature>
<organism evidence="5 6">
    <name type="scientific">Phocicoccus schoeneichii</name>
    <dbReference type="NCBI Taxonomy" id="1812261"/>
    <lineage>
        <taxon>Bacteria</taxon>
        <taxon>Bacillati</taxon>
        <taxon>Bacillota</taxon>
        <taxon>Bacilli</taxon>
        <taxon>Bacillales</taxon>
        <taxon>Salinicoccaceae</taxon>
        <taxon>Phocicoccus</taxon>
    </lineage>
</organism>
<keyword evidence="2" id="KW-0175">Coiled coil</keyword>
<dbReference type="EC" id="6.-.-.-" evidence="2"/>